<feature type="domain" description="PIN" evidence="1">
    <location>
        <begin position="30"/>
        <end position="125"/>
    </location>
</feature>
<dbReference type="EMBL" id="CAUYUE010000003">
    <property type="protein sequence ID" value="CAK0756273.1"/>
    <property type="molecule type" value="Genomic_DNA"/>
</dbReference>
<sequence>MAGEQNLAGTLEGASRSSDMHIDGRYEVWLVLDTNTLMQLPEELLAFHAASKDSILPRSGAFRSIDLDIKYYVPQAVIRELDYRKSEGNADDSSGSIAKKARSAARLLDGSELGEITFESSNERSKACSLKFVLGAQAFEQKFGSCVSEPG</sequence>
<name>A0AAV1I038_9CHLO</name>
<evidence type="ECO:0000259" key="1">
    <source>
        <dbReference type="Pfam" id="PF13638"/>
    </source>
</evidence>
<dbReference type="Gene3D" id="3.40.50.1010">
    <property type="entry name" value="5'-nuclease"/>
    <property type="match status" value="1"/>
</dbReference>
<gene>
    <name evidence="2" type="ORF">CVIRNUC_002441</name>
</gene>
<protein>
    <recommendedName>
        <fullName evidence="1">PIN domain-containing protein</fullName>
    </recommendedName>
</protein>
<dbReference type="InterPro" id="IPR002716">
    <property type="entry name" value="PIN_dom"/>
</dbReference>
<reference evidence="2 3" key="1">
    <citation type="submission" date="2023-10" db="EMBL/GenBank/DDBJ databases">
        <authorList>
            <person name="Maclean D."/>
            <person name="Macfadyen A."/>
        </authorList>
    </citation>
    <scope>NUCLEOTIDE SEQUENCE [LARGE SCALE GENOMIC DNA]</scope>
</reference>
<evidence type="ECO:0000313" key="3">
    <source>
        <dbReference type="Proteomes" id="UP001314263"/>
    </source>
</evidence>
<keyword evidence="3" id="KW-1185">Reference proteome</keyword>
<dbReference type="Pfam" id="PF13638">
    <property type="entry name" value="PIN_4"/>
    <property type="match status" value="1"/>
</dbReference>
<organism evidence="2 3">
    <name type="scientific">Coccomyxa viridis</name>
    <dbReference type="NCBI Taxonomy" id="1274662"/>
    <lineage>
        <taxon>Eukaryota</taxon>
        <taxon>Viridiplantae</taxon>
        <taxon>Chlorophyta</taxon>
        <taxon>core chlorophytes</taxon>
        <taxon>Trebouxiophyceae</taxon>
        <taxon>Trebouxiophyceae incertae sedis</taxon>
        <taxon>Coccomyxaceae</taxon>
        <taxon>Coccomyxa</taxon>
    </lineage>
</organism>
<comment type="caution">
    <text evidence="2">The sequence shown here is derived from an EMBL/GenBank/DDBJ whole genome shotgun (WGS) entry which is preliminary data.</text>
</comment>
<accession>A0AAV1I038</accession>
<evidence type="ECO:0000313" key="2">
    <source>
        <dbReference type="EMBL" id="CAK0756273.1"/>
    </source>
</evidence>
<proteinExistence type="predicted"/>
<dbReference type="AlphaFoldDB" id="A0AAV1I038"/>
<dbReference type="Proteomes" id="UP001314263">
    <property type="component" value="Unassembled WGS sequence"/>
</dbReference>